<feature type="compositionally biased region" description="Low complexity" evidence="1">
    <location>
        <begin position="57"/>
        <end position="71"/>
    </location>
</feature>
<evidence type="ECO:0000256" key="1">
    <source>
        <dbReference type="SAM" id="MobiDB-lite"/>
    </source>
</evidence>
<feature type="compositionally biased region" description="Basic residues" evidence="1">
    <location>
        <begin position="229"/>
        <end position="243"/>
    </location>
</feature>
<gene>
    <name evidence="2" type="ORF">ACFQRB_15895</name>
</gene>
<dbReference type="AlphaFoldDB" id="A0ABD5XUF9"/>
<dbReference type="Proteomes" id="UP001596368">
    <property type="component" value="Unassembled WGS sequence"/>
</dbReference>
<reference evidence="2 3" key="1">
    <citation type="journal article" date="2019" name="Int. J. Syst. Evol. Microbiol.">
        <title>The Global Catalogue of Microorganisms (GCM) 10K type strain sequencing project: providing services to taxonomists for standard genome sequencing and annotation.</title>
        <authorList>
            <consortium name="The Broad Institute Genomics Platform"/>
            <consortium name="The Broad Institute Genome Sequencing Center for Infectious Disease"/>
            <person name="Wu L."/>
            <person name="Ma J."/>
        </authorList>
    </citation>
    <scope>NUCLEOTIDE SEQUENCE [LARGE SCALE GENOMIC DNA]</scope>
    <source>
        <strain evidence="2 3">DT92</strain>
    </source>
</reference>
<feature type="region of interest" description="Disordered" evidence="1">
    <location>
        <begin position="199"/>
        <end position="259"/>
    </location>
</feature>
<organism evidence="2 3">
    <name type="scientific">Halobaculum litoreum</name>
    <dbReference type="NCBI Taxonomy" id="3031998"/>
    <lineage>
        <taxon>Archaea</taxon>
        <taxon>Methanobacteriati</taxon>
        <taxon>Methanobacteriota</taxon>
        <taxon>Stenosarchaea group</taxon>
        <taxon>Halobacteria</taxon>
        <taxon>Halobacteriales</taxon>
        <taxon>Haloferacaceae</taxon>
        <taxon>Halobaculum</taxon>
    </lineage>
</organism>
<feature type="compositionally biased region" description="Basic and acidic residues" evidence="1">
    <location>
        <begin position="244"/>
        <end position="259"/>
    </location>
</feature>
<feature type="region of interest" description="Disordered" evidence="1">
    <location>
        <begin position="56"/>
        <end position="88"/>
    </location>
</feature>
<feature type="compositionally biased region" description="Low complexity" evidence="1">
    <location>
        <begin position="207"/>
        <end position="228"/>
    </location>
</feature>
<sequence>MFGAAREYAVRVTAADGRGTETTWDPGDGGAHLGVGVGAAVRAFSLYDPREVAPFVAADPGGSSASTGDGAAPRRRPGSARRVTLSADTGGAATTATLDVPAGSRLTVPLAVPSAAVRVRAGVDGGTTATFRWQPLADGSLVLRLDDEPRFLCDLLVRDLRVRNDLEAEATLSVAVAADGRERFARSFTLAGGAATTVPAAVPPRPATCSTSPSTARRSASTGPSVPRRPGRRPAGRARRRRHGQPDRPRPVTREYIDI</sequence>
<protein>
    <submittedName>
        <fullName evidence="2">Uncharacterized protein</fullName>
    </submittedName>
</protein>
<accession>A0ABD5XUF9</accession>
<evidence type="ECO:0000313" key="2">
    <source>
        <dbReference type="EMBL" id="MFC7137511.1"/>
    </source>
</evidence>
<comment type="caution">
    <text evidence="2">The sequence shown here is derived from an EMBL/GenBank/DDBJ whole genome shotgun (WGS) entry which is preliminary data.</text>
</comment>
<name>A0ABD5XUF9_9EURY</name>
<evidence type="ECO:0000313" key="3">
    <source>
        <dbReference type="Proteomes" id="UP001596368"/>
    </source>
</evidence>
<dbReference type="EMBL" id="JBHSZG010000001">
    <property type="protein sequence ID" value="MFC7137511.1"/>
    <property type="molecule type" value="Genomic_DNA"/>
</dbReference>
<keyword evidence="3" id="KW-1185">Reference proteome</keyword>
<proteinExistence type="predicted"/>